<evidence type="ECO:0000313" key="3">
    <source>
        <dbReference type="Proteomes" id="UP000683401"/>
    </source>
</evidence>
<keyword evidence="1" id="KW-0472">Membrane</keyword>
<accession>A0ABX8HKJ0</accession>
<organism evidence="2 3">
    <name type="scientific">Pseudomonas lijiangensis</name>
    <dbReference type="NCBI Taxonomy" id="2995658"/>
    <lineage>
        <taxon>Bacteria</taxon>
        <taxon>Pseudomonadati</taxon>
        <taxon>Pseudomonadota</taxon>
        <taxon>Gammaproteobacteria</taxon>
        <taxon>Pseudomonadales</taxon>
        <taxon>Pseudomonadaceae</taxon>
        <taxon>Pseudomonas</taxon>
    </lineage>
</organism>
<feature type="transmembrane region" description="Helical" evidence="1">
    <location>
        <begin position="126"/>
        <end position="147"/>
    </location>
</feature>
<keyword evidence="1" id="KW-1133">Transmembrane helix</keyword>
<protein>
    <submittedName>
        <fullName evidence="2">Uncharacterized protein</fullName>
    </submittedName>
</protein>
<dbReference type="EMBL" id="CP076668">
    <property type="protein sequence ID" value="QWU81141.1"/>
    <property type="molecule type" value="Genomic_DNA"/>
</dbReference>
<keyword evidence="1" id="KW-0812">Transmembrane</keyword>
<dbReference type="RefSeq" id="WP_216703360.1">
    <property type="nucleotide sequence ID" value="NZ_CP076668.1"/>
</dbReference>
<feature type="transmembrane region" description="Helical" evidence="1">
    <location>
        <begin position="53"/>
        <end position="78"/>
    </location>
</feature>
<evidence type="ECO:0000256" key="1">
    <source>
        <dbReference type="SAM" id="Phobius"/>
    </source>
</evidence>
<keyword evidence="3" id="KW-1185">Reference proteome</keyword>
<feature type="transmembrane region" description="Helical" evidence="1">
    <location>
        <begin position="159"/>
        <end position="177"/>
    </location>
</feature>
<gene>
    <name evidence="2" type="ORF">KQP88_13770</name>
</gene>
<proteinExistence type="predicted"/>
<dbReference type="Proteomes" id="UP000683401">
    <property type="component" value="Chromosome"/>
</dbReference>
<evidence type="ECO:0000313" key="2">
    <source>
        <dbReference type="EMBL" id="QWU81141.1"/>
    </source>
</evidence>
<sequence>MTLFEFLSPYVRFFHGAAYNLHQTLDGLGISSSGFIEQAADGGLVGGFAPGEAVVPVLVAIMFLALCSLPLVLLAGYILGRAKGIMIIGLLLLLPGLLNTLGFLPAFSLTPSRYSVGGTGSLGSAFGFASIILYAVLIGWSATIIIYDAFKLNDRFRHYYDHIWFLMAILAGVFFVADSGASEDAQELTDASAATRNASLYLLAQVREYDNYCQQNGLSESVSCRWASRVQQQLNEYASDHHKIYKEFGPHVSRTLYAPSWSQITDKEIIKIRQEINDYNNQRCPTTKLGVGSYQLSPASGICQTVPASYCTAFPDPPENLVDKYIIGRTVALASECIVPTLVRLRYEQEKTITVVSQNQRSKHYRWLFFIVFSIIVGGKIANSTTRVIDIDRRAPEEQQRIRELVYKVLKKTGSMSGLVARFLIWSYRFLKNQHKTS</sequence>
<name>A0ABX8HKJ0_9PSED</name>
<feature type="transmembrane region" description="Helical" evidence="1">
    <location>
        <begin position="85"/>
        <end position="106"/>
    </location>
</feature>
<reference evidence="3" key="1">
    <citation type="submission" date="2021-06" db="EMBL/GenBank/DDBJ databases">
        <title>Identification of Pseudomonas cichorii causing bacterial leaf black spot of flue-cured tobacco, a new disease in China.</title>
        <authorList>
            <person name="Lu C.-H."/>
        </authorList>
    </citation>
    <scope>NUCLEOTIDE SEQUENCE [LARGE SCALE GENOMIC DNA]</scope>
    <source>
        <strain evidence="3">LJ2</strain>
    </source>
</reference>